<protein>
    <submittedName>
        <fullName evidence="2">Uncharacterized protein LOC114341603</fullName>
    </submittedName>
</protein>
<dbReference type="RefSeq" id="XP_028148209.1">
    <property type="nucleotide sequence ID" value="XM_028292408.1"/>
</dbReference>
<sequence>MDYGDLRLQRGFTLEEALQMVYEDDLDVQDIFIEPPEANVLTDEDSDDEEEGGLVDNLSGQQLLAGAELRVNQAINEEPDEPVQDNEGPNTRPGQEKITWIKKGDIIPNKKAFLEPDF</sequence>
<gene>
    <name evidence="2" type="primary">LOC114341603</name>
</gene>
<organism evidence="2">
    <name type="scientific">Diabrotica virgifera virgifera</name>
    <name type="common">western corn rootworm</name>
    <dbReference type="NCBI Taxonomy" id="50390"/>
    <lineage>
        <taxon>Eukaryota</taxon>
        <taxon>Metazoa</taxon>
        <taxon>Ecdysozoa</taxon>
        <taxon>Arthropoda</taxon>
        <taxon>Hexapoda</taxon>
        <taxon>Insecta</taxon>
        <taxon>Pterygota</taxon>
        <taxon>Neoptera</taxon>
        <taxon>Endopterygota</taxon>
        <taxon>Coleoptera</taxon>
        <taxon>Polyphaga</taxon>
        <taxon>Cucujiformia</taxon>
        <taxon>Chrysomeloidea</taxon>
        <taxon>Chrysomelidae</taxon>
        <taxon>Galerucinae</taxon>
        <taxon>Diabroticina</taxon>
        <taxon>Diabroticites</taxon>
        <taxon>Diabrotica</taxon>
    </lineage>
</organism>
<evidence type="ECO:0000313" key="2">
    <source>
        <dbReference type="RefSeq" id="XP_028148209.1"/>
    </source>
</evidence>
<feature type="region of interest" description="Disordered" evidence="1">
    <location>
        <begin position="76"/>
        <end position="98"/>
    </location>
</feature>
<name>A0A6P7GF23_DIAVI</name>
<evidence type="ECO:0000256" key="1">
    <source>
        <dbReference type="SAM" id="MobiDB-lite"/>
    </source>
</evidence>
<dbReference type="AlphaFoldDB" id="A0A6P7GF23"/>
<proteinExistence type="predicted"/>
<accession>A0A6P7GF23</accession>
<reference evidence="2" key="1">
    <citation type="submission" date="2025-08" db="UniProtKB">
        <authorList>
            <consortium name="RefSeq"/>
        </authorList>
    </citation>
    <scope>IDENTIFICATION</scope>
    <source>
        <tissue evidence="2">Whole insect</tissue>
    </source>
</reference>
<dbReference type="InParanoid" id="A0A6P7GF23"/>